<protein>
    <submittedName>
        <fullName evidence="1">Uncharacterized protein</fullName>
    </submittedName>
</protein>
<sequence length="121" mass="13331">MCILFSRGKTNKANYIAQSDASHLIKDKSSNIYILLGASAESMQGVVWGARSDRVDERVGPQGLVCRHHVACVTHQHIVQVVYPLVVTGQVLSHTPLCPSGVQVLRLPAPVERAKEFNHHR</sequence>
<evidence type="ECO:0000313" key="1">
    <source>
        <dbReference type="EMBL" id="JAT10232.1"/>
    </source>
</evidence>
<proteinExistence type="predicted"/>
<reference evidence="1" key="1">
    <citation type="submission" date="2015-11" db="EMBL/GenBank/DDBJ databases">
        <title>De novo transcriptome assembly of four potential Pierce s Disease insect vectors from Arizona vineyards.</title>
        <authorList>
            <person name="Tassone E.E."/>
        </authorList>
    </citation>
    <scope>NUCLEOTIDE SEQUENCE</scope>
</reference>
<dbReference type="EMBL" id="GEBQ01029745">
    <property type="protein sequence ID" value="JAT10232.1"/>
    <property type="molecule type" value="Transcribed_RNA"/>
</dbReference>
<feature type="non-terminal residue" evidence="1">
    <location>
        <position position="121"/>
    </location>
</feature>
<accession>A0A1B6KFJ1</accession>
<dbReference type="AlphaFoldDB" id="A0A1B6KFJ1"/>
<name>A0A1B6KFJ1_9HEMI</name>
<gene>
    <name evidence="1" type="ORF">g.27161</name>
</gene>
<organism evidence="1">
    <name type="scientific">Graphocephala atropunctata</name>
    <dbReference type="NCBI Taxonomy" id="36148"/>
    <lineage>
        <taxon>Eukaryota</taxon>
        <taxon>Metazoa</taxon>
        <taxon>Ecdysozoa</taxon>
        <taxon>Arthropoda</taxon>
        <taxon>Hexapoda</taxon>
        <taxon>Insecta</taxon>
        <taxon>Pterygota</taxon>
        <taxon>Neoptera</taxon>
        <taxon>Paraneoptera</taxon>
        <taxon>Hemiptera</taxon>
        <taxon>Auchenorrhyncha</taxon>
        <taxon>Membracoidea</taxon>
        <taxon>Cicadellidae</taxon>
        <taxon>Cicadellinae</taxon>
        <taxon>Cicadellini</taxon>
        <taxon>Graphocephala</taxon>
    </lineage>
</organism>